<feature type="region of interest" description="Disordered" evidence="2">
    <location>
        <begin position="885"/>
        <end position="939"/>
    </location>
</feature>
<feature type="compositionally biased region" description="Low complexity" evidence="2">
    <location>
        <begin position="15"/>
        <end position="39"/>
    </location>
</feature>
<evidence type="ECO:0000256" key="1">
    <source>
        <dbReference type="SAM" id="Coils"/>
    </source>
</evidence>
<keyword evidence="1" id="KW-0175">Coiled coil</keyword>
<dbReference type="AlphaFoldDB" id="A0A2B7YBF8"/>
<accession>A0A2B7YBF8</accession>
<feature type="compositionally biased region" description="Basic and acidic residues" evidence="2">
    <location>
        <begin position="94"/>
        <end position="105"/>
    </location>
</feature>
<feature type="compositionally biased region" description="Low complexity" evidence="2">
    <location>
        <begin position="475"/>
        <end position="498"/>
    </location>
</feature>
<proteinExistence type="predicted"/>
<feature type="region of interest" description="Disordered" evidence="2">
    <location>
        <begin position="79"/>
        <end position="169"/>
    </location>
</feature>
<feature type="region of interest" description="Disordered" evidence="2">
    <location>
        <begin position="531"/>
        <end position="570"/>
    </location>
</feature>
<feature type="compositionally biased region" description="Polar residues" evidence="2">
    <location>
        <begin position="915"/>
        <end position="925"/>
    </location>
</feature>
<feature type="region of interest" description="Disordered" evidence="2">
    <location>
        <begin position="199"/>
        <end position="223"/>
    </location>
</feature>
<organism evidence="3 4">
    <name type="scientific">Helicocarpus griseus UAMH5409</name>
    <dbReference type="NCBI Taxonomy" id="1447875"/>
    <lineage>
        <taxon>Eukaryota</taxon>
        <taxon>Fungi</taxon>
        <taxon>Dikarya</taxon>
        <taxon>Ascomycota</taxon>
        <taxon>Pezizomycotina</taxon>
        <taxon>Eurotiomycetes</taxon>
        <taxon>Eurotiomycetidae</taxon>
        <taxon>Onygenales</taxon>
        <taxon>Ajellomycetaceae</taxon>
        <taxon>Helicocarpus</taxon>
    </lineage>
</organism>
<feature type="compositionally biased region" description="Polar residues" evidence="2">
    <location>
        <begin position="624"/>
        <end position="640"/>
    </location>
</feature>
<dbReference type="OrthoDB" id="5343018at2759"/>
<feature type="region of interest" description="Disordered" evidence="2">
    <location>
        <begin position="623"/>
        <end position="645"/>
    </location>
</feature>
<feature type="region of interest" description="Disordered" evidence="2">
    <location>
        <begin position="457"/>
        <end position="514"/>
    </location>
</feature>
<feature type="compositionally biased region" description="Pro residues" evidence="2">
    <location>
        <begin position="893"/>
        <end position="909"/>
    </location>
</feature>
<dbReference type="EMBL" id="PDNB01000007">
    <property type="protein sequence ID" value="PGH17937.1"/>
    <property type="molecule type" value="Genomic_DNA"/>
</dbReference>
<keyword evidence="4" id="KW-1185">Reference proteome</keyword>
<name>A0A2B7YBF8_9EURO</name>
<sequence length="939" mass="104379">MDNVLSTTPIAEASLASLSDASQSHNNNTTTRPQSSRRSSIFHPTRLSSLSPPPRQPEKPFSAQNRRLQLRNAGFRGAFLPSRRISPPFSEWGSRSREFERLPDKEDSDTAGEFQTPDLQIPKRSQTRRSSILQEISNSTQRRHHQFRRPPATSLFHDLPSPDSSSDDLPIYSPSKCTGQLGPPIELGTFGYGDPDMTGNRKGSSASWKSPFSSIDRHKSKPNMADRNADVEVTRYIEHLEEQLAASLDRAESIDSSATNVQAAKFKALNAEYKILKQELLEWEAKFEARVKDELRTTIEKESELRAKIRSLERDIQIKDNKIREQDWEIEMATQKLQNVDAVNSTNRSLERRVDVLTELLAQSPTRTESSPGLDRVPEVSSPQEDGVYRTPRPRPRSMFSKIPLSPVRKSLFQPLSVPESNPSLDLSVQADRQDEPAYILSPKRNEYADDAELMSLDSGLGDSCSPPSTRAPESQRSSMLSQASSSSSFWGTSFPLSPEGHGRISSRHRRMRRFPPGSCSLKPLILPATSPHVPAGHAHSHSFSGDPISPLRLRPSRDHESSSSSWMEPDTLSALEGRSGQYQSFDEAINDHRISMGLSPLEADSNDYSAAASSRVFFDDVHPSTQMEPPSYDIGSQNEPSKRMPLDMSKQSIRTSSYTSSTRLGHQSNHTMNRDITPVATLNSRIARLRKIYPATCSSVPLVDGRWDALHYIWEAVPSALTLVRRIIANAWHANWKKLGKLSWWVLGLFLGGQPRSQWLRTKHRGPISFNDTAVKASNSIMDSTNIIEGRSASSHIQDTPTKNVTKLDTHDASALTYTPPNLYASDHPLSIPPEPPPNRSLEVWAKFSFALVLAIGLAVRDGPASLMDECLMRGHCVTDGTQISLTDDVIRPPPDNLHDMPPQPGPSEQPSGDCTTENGQKRTPTPIPTLRLDIPPG</sequence>
<feature type="compositionally biased region" description="Polar residues" evidence="2">
    <location>
        <begin position="128"/>
        <end position="140"/>
    </location>
</feature>
<feature type="compositionally biased region" description="Polar residues" evidence="2">
    <location>
        <begin position="361"/>
        <end position="371"/>
    </location>
</feature>
<evidence type="ECO:0000313" key="3">
    <source>
        <dbReference type="EMBL" id="PGH17937.1"/>
    </source>
</evidence>
<protein>
    <submittedName>
        <fullName evidence="3">Uncharacterized protein</fullName>
    </submittedName>
</protein>
<reference evidence="3 4" key="1">
    <citation type="submission" date="2017-10" db="EMBL/GenBank/DDBJ databases">
        <title>Comparative genomics in systemic dimorphic fungi from Ajellomycetaceae.</title>
        <authorList>
            <person name="Munoz J.F."/>
            <person name="Mcewen J.G."/>
            <person name="Clay O.K."/>
            <person name="Cuomo C.A."/>
        </authorList>
    </citation>
    <scope>NUCLEOTIDE SEQUENCE [LARGE SCALE GENOMIC DNA]</scope>
    <source>
        <strain evidence="3 4">UAMH5409</strain>
    </source>
</reference>
<feature type="region of interest" description="Disordered" evidence="2">
    <location>
        <begin position="15"/>
        <end position="63"/>
    </location>
</feature>
<comment type="caution">
    <text evidence="3">The sequence shown here is derived from an EMBL/GenBank/DDBJ whole genome shotgun (WGS) entry which is preliminary data.</text>
</comment>
<feature type="compositionally biased region" description="Basic residues" evidence="2">
    <location>
        <begin position="505"/>
        <end position="514"/>
    </location>
</feature>
<feature type="region of interest" description="Disordered" evidence="2">
    <location>
        <begin position="361"/>
        <end position="403"/>
    </location>
</feature>
<evidence type="ECO:0000256" key="2">
    <source>
        <dbReference type="SAM" id="MobiDB-lite"/>
    </source>
</evidence>
<gene>
    <name evidence="3" type="ORF">AJ79_00836</name>
</gene>
<feature type="coiled-coil region" evidence="1">
    <location>
        <begin position="266"/>
        <end position="322"/>
    </location>
</feature>
<feature type="region of interest" description="Disordered" evidence="2">
    <location>
        <begin position="415"/>
        <end position="434"/>
    </location>
</feature>
<feature type="compositionally biased region" description="Polar residues" evidence="2">
    <location>
        <begin position="201"/>
        <end position="213"/>
    </location>
</feature>
<evidence type="ECO:0000313" key="4">
    <source>
        <dbReference type="Proteomes" id="UP000223968"/>
    </source>
</evidence>
<feature type="compositionally biased region" description="Low complexity" evidence="2">
    <location>
        <begin position="154"/>
        <end position="169"/>
    </location>
</feature>
<dbReference type="Proteomes" id="UP000223968">
    <property type="component" value="Unassembled WGS sequence"/>
</dbReference>